<keyword evidence="2 6" id="KW-0812">Transmembrane</keyword>
<evidence type="ECO:0008006" key="9">
    <source>
        <dbReference type="Google" id="ProtNLM"/>
    </source>
</evidence>
<reference evidence="7 8" key="1">
    <citation type="submission" date="2018-12" db="EMBL/GenBank/DDBJ databases">
        <title>Draft genome sequence of Xylaria grammica IHI A82.</title>
        <authorList>
            <person name="Buettner E."/>
            <person name="Kellner H."/>
        </authorList>
    </citation>
    <scope>NUCLEOTIDE SEQUENCE [LARGE SCALE GENOMIC DNA]</scope>
    <source>
        <strain evidence="7 8">IHI A82</strain>
    </source>
</reference>
<dbReference type="Proteomes" id="UP000286045">
    <property type="component" value="Unassembled WGS sequence"/>
</dbReference>
<feature type="coiled-coil region" evidence="5">
    <location>
        <begin position="276"/>
        <end position="326"/>
    </location>
</feature>
<evidence type="ECO:0000256" key="4">
    <source>
        <dbReference type="ARBA" id="ARBA00023136"/>
    </source>
</evidence>
<protein>
    <recommendedName>
        <fullName evidence="9">Magnesium transporter</fullName>
    </recommendedName>
</protein>
<keyword evidence="5" id="KW-0175">Coiled coil</keyword>
<evidence type="ECO:0000256" key="3">
    <source>
        <dbReference type="ARBA" id="ARBA00022989"/>
    </source>
</evidence>
<evidence type="ECO:0000313" key="8">
    <source>
        <dbReference type="Proteomes" id="UP000286045"/>
    </source>
</evidence>
<name>A0A439D474_9PEZI</name>
<proteinExistence type="predicted"/>
<evidence type="ECO:0000256" key="2">
    <source>
        <dbReference type="ARBA" id="ARBA00022692"/>
    </source>
</evidence>
<sequence>MFSESCNRSLGKTTLSTSNKHSFLPVIHEEDNKGGGVISKCSQPLAKALHVDPFFLTKRAWDSNGFFMSQTHQQGGSPRIQSHASRLLIKFLKKKGGEGSDDRPDYGWTFLSFCAICFKHSDKKKDSHILVCFDHSSRIKDAIESAFEGYLWEVLTQNLLSVHEALLRHIIWEYDRALWLFRKPIRDIENGRDKFLNGLNTHEGLVVSNRTGVMTRYNDMHEYARHVIHSSETLQAASAVAKKMIDHFQMQGTSRQNDGSGLDNILNGLHFSSQFLMNLKLRADAFKERLDNEIQLSYNVVSLYQLQESKRLLEGTQQLLEQSRDDGKDMTTAVTSLSLLFLPASFAASFWGMNFIGLKEGGTKIEFSSDLWMFYVSAVGLVVVSVLLWVLIHYLGWEPSLRSGKVFRFKRGRAGS</sequence>
<keyword evidence="8" id="KW-1185">Reference proteome</keyword>
<comment type="caution">
    <text evidence="7">The sequence shown here is derived from an EMBL/GenBank/DDBJ whole genome shotgun (WGS) entry which is preliminary data.</text>
</comment>
<dbReference type="Gene3D" id="1.20.58.340">
    <property type="entry name" value="Magnesium transport protein CorA, transmembrane region"/>
    <property type="match status" value="1"/>
</dbReference>
<comment type="subcellular location">
    <subcellularLocation>
        <location evidence="1">Membrane</location>
        <topology evidence="1">Multi-pass membrane protein</topology>
    </subcellularLocation>
</comment>
<evidence type="ECO:0000313" key="7">
    <source>
        <dbReference type="EMBL" id="RWA09201.1"/>
    </source>
</evidence>
<dbReference type="STRING" id="363999.A0A439D474"/>
<evidence type="ECO:0000256" key="5">
    <source>
        <dbReference type="SAM" id="Coils"/>
    </source>
</evidence>
<feature type="transmembrane region" description="Helical" evidence="6">
    <location>
        <begin position="333"/>
        <end position="352"/>
    </location>
</feature>
<feature type="transmembrane region" description="Helical" evidence="6">
    <location>
        <begin position="372"/>
        <end position="395"/>
    </location>
</feature>
<evidence type="ECO:0000256" key="1">
    <source>
        <dbReference type="ARBA" id="ARBA00004141"/>
    </source>
</evidence>
<dbReference type="GO" id="GO:0016020">
    <property type="term" value="C:membrane"/>
    <property type="evidence" value="ECO:0007669"/>
    <property type="project" value="UniProtKB-SubCell"/>
</dbReference>
<keyword evidence="4 6" id="KW-0472">Membrane</keyword>
<gene>
    <name evidence="7" type="ORF">EKO27_g5899</name>
</gene>
<keyword evidence="3 6" id="KW-1133">Transmembrane helix</keyword>
<dbReference type="EMBL" id="RYZI01000164">
    <property type="protein sequence ID" value="RWA09201.1"/>
    <property type="molecule type" value="Genomic_DNA"/>
</dbReference>
<accession>A0A439D474</accession>
<dbReference type="InterPro" id="IPR045863">
    <property type="entry name" value="CorA_TM1_TM2"/>
</dbReference>
<dbReference type="AlphaFoldDB" id="A0A439D474"/>
<dbReference type="SUPFAM" id="SSF144083">
    <property type="entry name" value="Magnesium transport protein CorA, transmembrane region"/>
    <property type="match status" value="1"/>
</dbReference>
<organism evidence="7 8">
    <name type="scientific">Xylaria grammica</name>
    <dbReference type="NCBI Taxonomy" id="363999"/>
    <lineage>
        <taxon>Eukaryota</taxon>
        <taxon>Fungi</taxon>
        <taxon>Dikarya</taxon>
        <taxon>Ascomycota</taxon>
        <taxon>Pezizomycotina</taxon>
        <taxon>Sordariomycetes</taxon>
        <taxon>Xylariomycetidae</taxon>
        <taxon>Xylariales</taxon>
        <taxon>Xylariaceae</taxon>
        <taxon>Xylaria</taxon>
    </lineage>
</organism>
<evidence type="ECO:0000256" key="6">
    <source>
        <dbReference type="SAM" id="Phobius"/>
    </source>
</evidence>